<dbReference type="GO" id="GO:0004707">
    <property type="term" value="F:MAP kinase activity"/>
    <property type="evidence" value="ECO:0007669"/>
    <property type="project" value="UniProtKB-EC"/>
</dbReference>
<evidence type="ECO:0000256" key="6">
    <source>
        <dbReference type="ARBA" id="ARBA00047592"/>
    </source>
</evidence>
<evidence type="ECO:0000256" key="1">
    <source>
        <dbReference type="ARBA" id="ARBA00022527"/>
    </source>
</evidence>
<dbReference type="FunFam" id="1.10.510.10:FF:000238">
    <property type="entry name" value="Mitogen-activated protein kinase"/>
    <property type="match status" value="1"/>
</dbReference>
<proteinExistence type="inferred from homology"/>
<comment type="similarity">
    <text evidence="9">Belongs to the protein kinase superfamily. Ser/Thr protein kinase family. MAP kinase subfamily.</text>
</comment>
<dbReference type="InterPro" id="IPR000719">
    <property type="entry name" value="Prot_kinase_dom"/>
</dbReference>
<feature type="compositionally biased region" description="Polar residues" evidence="10">
    <location>
        <begin position="489"/>
        <end position="522"/>
    </location>
</feature>
<dbReference type="PANTHER" id="PTHR24055">
    <property type="entry name" value="MITOGEN-ACTIVATED PROTEIN KINASE"/>
    <property type="match status" value="1"/>
</dbReference>
<comment type="activity regulation">
    <text evidence="9">Activated by threonine and tyrosine phosphorylation.</text>
</comment>
<keyword evidence="5 8" id="KW-0067">ATP-binding</keyword>
<accession>A0AA85KA24</accession>
<dbReference type="InterPro" id="IPR017441">
    <property type="entry name" value="Protein_kinase_ATP_BS"/>
</dbReference>
<sequence>MMHLEVEPVILRNYEIMKRLGKGAYGIVWKARNRKTRKTVALKKIFDAFRNQTDAQRTFREISFLQEFSQHPNIIRLLNVIRAENDKDIYLVFEYMETDLHNCIKKGGMLKDIHRVFIFYQLLRAVKYIHSGNVIHRDLKPSNVLLNSDCLVKLCDFGLTRSLASISENRATSAESFIDGDEDNENPGLTEYVATRWYRAPEILLASNSYTKYVDMWSLGCILGEMLLGKALFPGTSTINQIERIVSAVERPSMQDIECLRSDYGKSVLEKALQKPHRPLKTLFPSGLDELAFDMLVKLIQLNPEKRLTVEQALNHNYVKRFRDPASEIVLEHPVTPILRDDKQLSVSDYRQKLYEIIMEKKAQHKIRKMLRSVELSEDGNLQNWMTSLESSTGELMPNNNPRKNDNYEKMVTVKHSEQKQNEQAVHPGNQRNVKTTEIKDQQYCSDCNDLKSKPGYCTSLNKGNSGSVSSNSHVVRSNNNGTFENERAIQSGSCSQINSTSKSSHTACPTNNKPTSNVSTKLSRHISMPISTASTGKYMSHLQSHMDKTHNYCQPTMMSMSREANNPVIVRGNKTTSPNSLKSVNNYPANRRSCINSSSSLSSGSPAPPPSAITTTTTIRSESKLFNHPICNYNQTYGTVSTSQLSQLHSRKWTR</sequence>
<evidence type="ECO:0000313" key="13">
    <source>
        <dbReference type="WBParaSite" id="TREG1_7660.2"/>
    </source>
</evidence>
<name>A0AA85KA24_TRIRE</name>
<evidence type="ECO:0000256" key="2">
    <source>
        <dbReference type="ARBA" id="ARBA00022679"/>
    </source>
</evidence>
<evidence type="ECO:0000256" key="5">
    <source>
        <dbReference type="ARBA" id="ARBA00022840"/>
    </source>
</evidence>
<keyword evidence="2 9" id="KW-0808">Transferase</keyword>
<reference evidence="12" key="1">
    <citation type="submission" date="2022-06" db="EMBL/GenBank/DDBJ databases">
        <authorList>
            <person name="Berger JAMES D."/>
            <person name="Berger JAMES D."/>
        </authorList>
    </citation>
    <scope>NUCLEOTIDE SEQUENCE [LARGE SCALE GENOMIC DNA]</scope>
</reference>
<evidence type="ECO:0000259" key="11">
    <source>
        <dbReference type="PROSITE" id="PS50011"/>
    </source>
</evidence>
<dbReference type="GO" id="GO:0005524">
    <property type="term" value="F:ATP binding"/>
    <property type="evidence" value="ECO:0007669"/>
    <property type="project" value="UniProtKB-UniRule"/>
</dbReference>
<comment type="catalytic activity">
    <reaction evidence="6 9">
        <text>L-threonyl-[protein] + ATP = O-phospho-L-threonyl-[protein] + ADP + H(+)</text>
        <dbReference type="Rhea" id="RHEA:46608"/>
        <dbReference type="Rhea" id="RHEA-COMP:11060"/>
        <dbReference type="Rhea" id="RHEA-COMP:11605"/>
        <dbReference type="ChEBI" id="CHEBI:15378"/>
        <dbReference type="ChEBI" id="CHEBI:30013"/>
        <dbReference type="ChEBI" id="CHEBI:30616"/>
        <dbReference type="ChEBI" id="CHEBI:61977"/>
        <dbReference type="ChEBI" id="CHEBI:456216"/>
        <dbReference type="EC" id="2.7.11.24"/>
    </reaction>
</comment>
<dbReference type="CDD" id="cd07852">
    <property type="entry name" value="STKc_MAPK15-like"/>
    <property type="match status" value="1"/>
</dbReference>
<keyword evidence="12" id="KW-1185">Reference proteome</keyword>
<keyword evidence="4 9" id="KW-0418">Kinase</keyword>
<dbReference type="AlphaFoldDB" id="A0AA85KA24"/>
<dbReference type="WBParaSite" id="TREG1_7660.2">
    <property type="protein sequence ID" value="TREG1_7660.2"/>
    <property type="gene ID" value="TREG1_7660"/>
</dbReference>
<dbReference type="PROSITE" id="PS50011">
    <property type="entry name" value="PROTEIN_KINASE_DOM"/>
    <property type="match status" value="1"/>
</dbReference>
<dbReference type="Proteomes" id="UP000050795">
    <property type="component" value="Unassembled WGS sequence"/>
</dbReference>
<protein>
    <recommendedName>
        <fullName evidence="9">Mitogen-activated protein kinase</fullName>
        <ecNumber evidence="9">2.7.11.24</ecNumber>
    </recommendedName>
</protein>
<dbReference type="InterPro" id="IPR011009">
    <property type="entry name" value="Kinase-like_dom_sf"/>
</dbReference>
<dbReference type="FunFam" id="3.30.200.20:FF:001058">
    <property type="entry name" value="Mitogen-activated protein kinase"/>
    <property type="match status" value="1"/>
</dbReference>
<evidence type="ECO:0000256" key="4">
    <source>
        <dbReference type="ARBA" id="ARBA00022777"/>
    </source>
</evidence>
<dbReference type="PROSITE" id="PS00108">
    <property type="entry name" value="PROTEIN_KINASE_ST"/>
    <property type="match status" value="1"/>
</dbReference>
<keyword evidence="1 9" id="KW-0723">Serine/threonine-protein kinase</keyword>
<dbReference type="Gene3D" id="1.10.510.10">
    <property type="entry name" value="Transferase(Phosphotransferase) domain 1"/>
    <property type="match status" value="1"/>
</dbReference>
<feature type="compositionally biased region" description="Polar residues" evidence="10">
    <location>
        <begin position="574"/>
        <end position="597"/>
    </location>
</feature>
<dbReference type="EC" id="2.7.11.24" evidence="9"/>
<evidence type="ECO:0000256" key="3">
    <source>
        <dbReference type="ARBA" id="ARBA00022741"/>
    </source>
</evidence>
<reference evidence="13" key="2">
    <citation type="submission" date="2023-11" db="UniProtKB">
        <authorList>
            <consortium name="WormBaseParasite"/>
        </authorList>
    </citation>
    <scope>IDENTIFICATION</scope>
</reference>
<evidence type="ECO:0000256" key="9">
    <source>
        <dbReference type="RuleBase" id="RU361165"/>
    </source>
</evidence>
<feature type="binding site" evidence="8">
    <location>
        <position position="43"/>
    </location>
    <ligand>
        <name>ATP</name>
        <dbReference type="ChEBI" id="CHEBI:30616"/>
    </ligand>
</feature>
<comment type="cofactor">
    <cofactor evidence="9">
        <name>Mg(2+)</name>
        <dbReference type="ChEBI" id="CHEBI:18420"/>
    </cofactor>
</comment>
<dbReference type="PROSITE" id="PS01351">
    <property type="entry name" value="MAPK"/>
    <property type="match status" value="1"/>
</dbReference>
<dbReference type="Gene3D" id="3.30.200.20">
    <property type="entry name" value="Phosphorylase Kinase, domain 1"/>
    <property type="match status" value="1"/>
</dbReference>
<evidence type="ECO:0000256" key="8">
    <source>
        <dbReference type="PROSITE-ProRule" id="PRU10141"/>
    </source>
</evidence>
<feature type="region of interest" description="Disordered" evidence="10">
    <location>
        <begin position="571"/>
        <end position="616"/>
    </location>
</feature>
<comment type="catalytic activity">
    <reaction evidence="7">
        <text>L-seryl-[protein] + ATP = O-phospho-L-seryl-[protein] + ADP + H(+)</text>
        <dbReference type="Rhea" id="RHEA:17989"/>
        <dbReference type="Rhea" id="RHEA-COMP:9863"/>
        <dbReference type="Rhea" id="RHEA-COMP:11604"/>
        <dbReference type="ChEBI" id="CHEBI:15378"/>
        <dbReference type="ChEBI" id="CHEBI:29999"/>
        <dbReference type="ChEBI" id="CHEBI:30616"/>
        <dbReference type="ChEBI" id="CHEBI:83421"/>
        <dbReference type="ChEBI" id="CHEBI:456216"/>
        <dbReference type="EC" id="2.7.11.24"/>
    </reaction>
</comment>
<feature type="region of interest" description="Disordered" evidence="10">
    <location>
        <begin position="463"/>
        <end position="523"/>
    </location>
</feature>
<evidence type="ECO:0000256" key="10">
    <source>
        <dbReference type="SAM" id="MobiDB-lite"/>
    </source>
</evidence>
<evidence type="ECO:0000313" key="12">
    <source>
        <dbReference type="Proteomes" id="UP000050795"/>
    </source>
</evidence>
<dbReference type="PROSITE" id="PS00107">
    <property type="entry name" value="PROTEIN_KINASE_ATP"/>
    <property type="match status" value="1"/>
</dbReference>
<keyword evidence="3 8" id="KW-0547">Nucleotide-binding</keyword>
<feature type="domain" description="Protein kinase" evidence="11">
    <location>
        <begin position="14"/>
        <end position="319"/>
    </location>
</feature>
<dbReference type="SMART" id="SM00220">
    <property type="entry name" value="S_TKc"/>
    <property type="match status" value="1"/>
</dbReference>
<feature type="compositionally biased region" description="Low complexity" evidence="10">
    <location>
        <begin position="463"/>
        <end position="482"/>
    </location>
</feature>
<dbReference type="InterPro" id="IPR008271">
    <property type="entry name" value="Ser/Thr_kinase_AS"/>
</dbReference>
<evidence type="ECO:0000256" key="7">
    <source>
        <dbReference type="ARBA" id="ARBA00048312"/>
    </source>
</evidence>
<dbReference type="SUPFAM" id="SSF56112">
    <property type="entry name" value="Protein kinase-like (PK-like)"/>
    <property type="match status" value="1"/>
</dbReference>
<dbReference type="Pfam" id="PF00069">
    <property type="entry name" value="Pkinase"/>
    <property type="match status" value="1"/>
</dbReference>
<organism evidence="12 13">
    <name type="scientific">Trichobilharzia regenti</name>
    <name type="common">Nasal bird schistosome</name>
    <dbReference type="NCBI Taxonomy" id="157069"/>
    <lineage>
        <taxon>Eukaryota</taxon>
        <taxon>Metazoa</taxon>
        <taxon>Spiralia</taxon>
        <taxon>Lophotrochozoa</taxon>
        <taxon>Platyhelminthes</taxon>
        <taxon>Trematoda</taxon>
        <taxon>Digenea</taxon>
        <taxon>Strigeidida</taxon>
        <taxon>Schistosomatoidea</taxon>
        <taxon>Schistosomatidae</taxon>
        <taxon>Trichobilharzia</taxon>
    </lineage>
</organism>
<dbReference type="InterPro" id="IPR050117">
    <property type="entry name" value="MAPK"/>
</dbReference>
<dbReference type="InterPro" id="IPR003527">
    <property type="entry name" value="MAP_kinase_CS"/>
</dbReference>
<keyword evidence="9" id="KW-0460">Magnesium</keyword>